<comment type="caution">
    <text evidence="2">The sequence shown here is derived from an EMBL/GenBank/DDBJ whole genome shotgun (WGS) entry which is preliminary data.</text>
</comment>
<evidence type="ECO:0000313" key="2">
    <source>
        <dbReference type="EMBL" id="OAA53742.1"/>
    </source>
</evidence>
<feature type="chain" id="PRO_5007890091" evidence="1">
    <location>
        <begin position="18"/>
        <end position="140"/>
    </location>
</feature>
<feature type="signal peptide" evidence="1">
    <location>
        <begin position="1"/>
        <end position="17"/>
    </location>
</feature>
<proteinExistence type="predicted"/>
<keyword evidence="1" id="KW-0732">Signal</keyword>
<evidence type="ECO:0000313" key="3">
    <source>
        <dbReference type="Proteomes" id="UP000076744"/>
    </source>
</evidence>
<dbReference type="Proteomes" id="UP000076744">
    <property type="component" value="Unassembled WGS sequence"/>
</dbReference>
<dbReference type="RefSeq" id="XP_018700610.1">
    <property type="nucleotide sequence ID" value="XM_018852284.1"/>
</dbReference>
<organism evidence="2 3">
    <name type="scientific">Cordyceps fumosorosea (strain ARSEF 2679)</name>
    <name type="common">Isaria fumosorosea</name>
    <dbReference type="NCBI Taxonomy" id="1081104"/>
    <lineage>
        <taxon>Eukaryota</taxon>
        <taxon>Fungi</taxon>
        <taxon>Dikarya</taxon>
        <taxon>Ascomycota</taxon>
        <taxon>Pezizomycotina</taxon>
        <taxon>Sordariomycetes</taxon>
        <taxon>Hypocreomycetidae</taxon>
        <taxon>Hypocreales</taxon>
        <taxon>Cordycipitaceae</taxon>
        <taxon>Cordyceps</taxon>
    </lineage>
</organism>
<accession>A0A167LZY1</accession>
<dbReference type="OrthoDB" id="4868759at2759"/>
<dbReference type="GeneID" id="30024973"/>
<evidence type="ECO:0000256" key="1">
    <source>
        <dbReference type="SAM" id="SignalP"/>
    </source>
</evidence>
<name>A0A167LZY1_CORFA</name>
<protein>
    <submittedName>
        <fullName evidence="2">Uncharacterized protein</fullName>
    </submittedName>
</protein>
<reference evidence="2 3" key="1">
    <citation type="journal article" date="2016" name="Genome Biol. Evol.">
        <title>Divergent and convergent evolution of fungal pathogenicity.</title>
        <authorList>
            <person name="Shang Y."/>
            <person name="Xiao G."/>
            <person name="Zheng P."/>
            <person name="Cen K."/>
            <person name="Zhan S."/>
            <person name="Wang C."/>
        </authorList>
    </citation>
    <scope>NUCLEOTIDE SEQUENCE [LARGE SCALE GENOMIC DNA]</scope>
    <source>
        <strain evidence="2 3">ARSEF 2679</strain>
    </source>
</reference>
<dbReference type="AlphaFoldDB" id="A0A167LZY1"/>
<dbReference type="EMBL" id="AZHB01000033">
    <property type="protein sequence ID" value="OAA53742.1"/>
    <property type="molecule type" value="Genomic_DNA"/>
</dbReference>
<gene>
    <name evidence="2" type="ORF">ISF_08681</name>
</gene>
<keyword evidence="3" id="KW-1185">Reference proteome</keyword>
<sequence>MKPALLLRPLLAALSSALPPVPPSSATALALRSGCNQSACPDGRFGLDLWSVWAHNFAWLTELRWRGECGCHAFAVDTLAGCKTFTICTGTHSVCLDWRAGRGHWIDPQGKKTCYSLKNDYVCGTRGWQAWPTEEVECTW</sequence>